<protein>
    <recommendedName>
        <fullName evidence="5">PDEase domain-containing protein</fullName>
    </recommendedName>
</protein>
<feature type="compositionally biased region" description="Low complexity" evidence="4">
    <location>
        <begin position="71"/>
        <end position="82"/>
    </location>
</feature>
<evidence type="ECO:0000313" key="7">
    <source>
        <dbReference type="Proteomes" id="UP001470230"/>
    </source>
</evidence>
<dbReference type="InterPro" id="IPR029016">
    <property type="entry name" value="GAF-like_dom_sf"/>
</dbReference>
<keyword evidence="7" id="KW-1185">Reference proteome</keyword>
<evidence type="ECO:0000256" key="3">
    <source>
        <dbReference type="ARBA" id="ARBA00022801"/>
    </source>
</evidence>
<dbReference type="PANTHER" id="PTHR11347">
    <property type="entry name" value="CYCLIC NUCLEOTIDE PHOSPHODIESTERASE"/>
    <property type="match status" value="1"/>
</dbReference>
<keyword evidence="1" id="KW-0140">cGMP</keyword>
<dbReference type="PROSITE" id="PS51845">
    <property type="entry name" value="PDEASE_I_2"/>
    <property type="match status" value="1"/>
</dbReference>
<dbReference type="CDD" id="cd00077">
    <property type="entry name" value="HDc"/>
    <property type="match status" value="1"/>
</dbReference>
<organism evidence="6 7">
    <name type="scientific">Tritrichomonas musculus</name>
    <dbReference type="NCBI Taxonomy" id="1915356"/>
    <lineage>
        <taxon>Eukaryota</taxon>
        <taxon>Metamonada</taxon>
        <taxon>Parabasalia</taxon>
        <taxon>Tritrichomonadida</taxon>
        <taxon>Tritrichomonadidae</taxon>
        <taxon>Tritrichomonas</taxon>
    </lineage>
</organism>
<evidence type="ECO:0000259" key="5">
    <source>
        <dbReference type="PROSITE" id="PS51845"/>
    </source>
</evidence>
<dbReference type="EMBL" id="JAPFFF010000003">
    <property type="protein sequence ID" value="KAK8893178.1"/>
    <property type="molecule type" value="Genomic_DNA"/>
</dbReference>
<dbReference type="InterPro" id="IPR003018">
    <property type="entry name" value="GAF"/>
</dbReference>
<comment type="caution">
    <text evidence="6">The sequence shown here is derived from an EMBL/GenBank/DDBJ whole genome shotgun (WGS) entry which is preliminary data.</text>
</comment>
<keyword evidence="3" id="KW-0378">Hydrolase</keyword>
<dbReference type="Pfam" id="PF01590">
    <property type="entry name" value="GAF"/>
    <property type="match status" value="2"/>
</dbReference>
<dbReference type="SMART" id="SM00065">
    <property type="entry name" value="GAF"/>
    <property type="match status" value="2"/>
</dbReference>
<proteinExistence type="predicted"/>
<accession>A0ABR2KQS3</accession>
<feature type="compositionally biased region" description="Polar residues" evidence="4">
    <location>
        <begin position="41"/>
        <end position="59"/>
    </location>
</feature>
<dbReference type="Gene3D" id="3.30.450.40">
    <property type="match status" value="3"/>
</dbReference>
<dbReference type="Gene3D" id="1.10.1300.10">
    <property type="entry name" value="3'5'-cyclic nucleotide phosphodiesterase, catalytic domain"/>
    <property type="match status" value="1"/>
</dbReference>
<feature type="region of interest" description="Disordered" evidence="4">
    <location>
        <begin position="39"/>
        <end position="92"/>
    </location>
</feature>
<dbReference type="InterPro" id="IPR003607">
    <property type="entry name" value="HD/PDEase_dom"/>
</dbReference>
<dbReference type="PRINTS" id="PR00387">
    <property type="entry name" value="PDIESTERASE1"/>
</dbReference>
<gene>
    <name evidence="6" type="ORF">M9Y10_021593</name>
</gene>
<dbReference type="Proteomes" id="UP001470230">
    <property type="component" value="Unassembled WGS sequence"/>
</dbReference>
<name>A0ABR2KQS3_9EUKA</name>
<evidence type="ECO:0000256" key="4">
    <source>
        <dbReference type="SAM" id="MobiDB-lite"/>
    </source>
</evidence>
<feature type="domain" description="PDEase" evidence="5">
    <location>
        <begin position="754"/>
        <end position="1074"/>
    </location>
</feature>
<dbReference type="InterPro" id="IPR002073">
    <property type="entry name" value="PDEase_catalytic_dom"/>
</dbReference>
<dbReference type="SUPFAM" id="SSF55781">
    <property type="entry name" value="GAF domain-like"/>
    <property type="match status" value="4"/>
</dbReference>
<dbReference type="InterPro" id="IPR023088">
    <property type="entry name" value="PDEase"/>
</dbReference>
<dbReference type="Pfam" id="PF00233">
    <property type="entry name" value="PDEase_I"/>
    <property type="match status" value="1"/>
</dbReference>
<evidence type="ECO:0000313" key="6">
    <source>
        <dbReference type="EMBL" id="KAK8893178.1"/>
    </source>
</evidence>
<sequence length="1078" mass="121947">MKTQTRPGRFQIPRLIKPLTKTNEAPFEKYAHFVVAPSFNPDKTSQSNINNSKLNNSTKISKEKVRPPSPSTGTFTTTQFPQTEPPPNTPQADQDVDTFIINALETSICAAAEKFFLQRYNAASVVYWEDIPSLKQLYSPTNSLLSSYNGSLPGFSFYSRAILRTRVPTLHPNYSSTIDARIVPQDAPLMIFPLFTHRGQLCSVIEIVKTPSSPEFTEADESFIQYFSYKFILFSRFLLEKQVQEPILLDILQLTKTFELIPKMTTQLANFFDCRICEIWMSDKVENSITRFTEEDPTGINIKECGIVKDALEKVISINCQSTKAHPSYNVKIDTSKDEAIIIMPVTEKKGRFVIATVLRGPMNKIVFTNEDEINLRKMAPFIATSIINATSFSNIDSECEKGRTEREGLAALLEVAEVLSGQLDTERLTSIIMEKGRLLTNSDRCSLFLVNSKRDRLITSFQHGLDSAIDIPIDKGIAGETVKEGRLLNIPDAYDNPNFDSSTDLETGYRTRSILSVPIFNNKGDVIGVTEMVNKQDGSTFSREDENMIQIFNVFCGISLVNAQLYRESIDMSSQLRTFFDVAFSLSQSESIQRILQDIIHNARVAIDAESASLFLVDNQNQVLNSFIVDGGKLQLTLPMSAGIAGYCATSKQSVVCNKPYEDPRFNRTVDISNNFTTNTLCVAPVLSSTGQVLGVVEMVNKNNGVFNDNDMQMLKSMTIFAGVSLENSKLKDSVMTGVEAELNRFINIDERGVCSTPKNLQLTREEQNEASNLSFFTIDWKGDRQIKLLFYLFNKFNLLTVYKVSNEMFFRYIYELRSRYNEVPYHNWIHACDVTQYVSYEISTAKLETVLTSLELFSMLVAATGHDTNHNGFNNVYNEKAQTPLGILFKENSVMETHHCTQIIEILTNENFNLMHSLNLSDTNKMWTIIIKLILATDMAHHFNMVKKMGEVLDNGLDWNDNEHRLLVMQMLLKVSDISNVSRPFEIADKWCDVLNVEFFRQGDLEKQIGIGLTSPLNDREHPDKPKSQIGFYNFICLPLYTVVARAFPALEVNANSVKSNLEKWKELAKPPEKKD</sequence>
<evidence type="ECO:0000256" key="1">
    <source>
        <dbReference type="ARBA" id="ARBA00022535"/>
    </source>
</evidence>
<dbReference type="SUPFAM" id="SSF109604">
    <property type="entry name" value="HD-domain/PDEase-like"/>
    <property type="match status" value="1"/>
</dbReference>
<reference evidence="6 7" key="1">
    <citation type="submission" date="2024-04" db="EMBL/GenBank/DDBJ databases">
        <title>Tritrichomonas musculus Genome.</title>
        <authorList>
            <person name="Alves-Ferreira E."/>
            <person name="Grigg M."/>
            <person name="Lorenzi H."/>
            <person name="Galac M."/>
        </authorList>
    </citation>
    <scope>NUCLEOTIDE SEQUENCE [LARGE SCALE GENOMIC DNA]</scope>
    <source>
        <strain evidence="6 7">EAF2021</strain>
    </source>
</reference>
<dbReference type="InterPro" id="IPR036971">
    <property type="entry name" value="PDEase_catalytic_dom_sf"/>
</dbReference>
<keyword evidence="2" id="KW-0479">Metal-binding</keyword>
<evidence type="ECO:0000256" key="2">
    <source>
        <dbReference type="ARBA" id="ARBA00022723"/>
    </source>
</evidence>